<dbReference type="InterPro" id="IPR009081">
    <property type="entry name" value="PP-bd_ACP"/>
</dbReference>
<protein>
    <submittedName>
        <fullName evidence="7">Type I modular polyketide synthase</fullName>
    </submittedName>
</protein>
<dbReference type="Pfam" id="PF00550">
    <property type="entry name" value="PP-binding"/>
    <property type="match status" value="1"/>
</dbReference>
<keyword evidence="4" id="KW-0677">Repeat</keyword>
<dbReference type="PANTHER" id="PTHR43775">
    <property type="entry name" value="FATTY ACID SYNTHASE"/>
    <property type="match status" value="1"/>
</dbReference>
<feature type="non-terminal residue" evidence="7">
    <location>
        <position position="244"/>
    </location>
</feature>
<dbReference type="Gene3D" id="3.40.47.10">
    <property type="match status" value="1"/>
</dbReference>
<reference evidence="7 8" key="1">
    <citation type="submission" date="2013-02" db="EMBL/GenBank/DDBJ databases">
        <title>Draft genome sequence of Amycolatopsis vancoresmycina strain DSM 44592T.</title>
        <authorList>
            <person name="Kumar S."/>
            <person name="Kaur N."/>
            <person name="Kaur C."/>
            <person name="Raghava G.P.S."/>
            <person name="Mayilraj S."/>
        </authorList>
    </citation>
    <scope>NUCLEOTIDE SEQUENCE [LARGE SCALE GENOMIC DNA]</scope>
    <source>
        <strain evidence="7 8">DSM 44592</strain>
    </source>
</reference>
<dbReference type="GO" id="GO:0006633">
    <property type="term" value="P:fatty acid biosynthetic process"/>
    <property type="evidence" value="ECO:0007669"/>
    <property type="project" value="TreeGrafter"/>
</dbReference>
<keyword evidence="3" id="KW-0808">Transferase</keyword>
<dbReference type="Pfam" id="PF00109">
    <property type="entry name" value="ketoacyl-synt"/>
    <property type="match status" value="1"/>
</dbReference>
<evidence type="ECO:0000256" key="2">
    <source>
        <dbReference type="ARBA" id="ARBA00022553"/>
    </source>
</evidence>
<dbReference type="SUPFAM" id="SSF47336">
    <property type="entry name" value="ACP-like"/>
    <property type="match status" value="1"/>
</dbReference>
<dbReference type="SMART" id="SM00825">
    <property type="entry name" value="PKS_KS"/>
    <property type="match status" value="1"/>
</dbReference>
<keyword evidence="1" id="KW-0596">Phosphopantetheine</keyword>
<dbReference type="EMBL" id="AOUO01000518">
    <property type="protein sequence ID" value="EOD64347.1"/>
    <property type="molecule type" value="Genomic_DNA"/>
</dbReference>
<organism evidence="7 8">
    <name type="scientific">Amycolatopsis vancoresmycina DSM 44592</name>
    <dbReference type="NCBI Taxonomy" id="1292037"/>
    <lineage>
        <taxon>Bacteria</taxon>
        <taxon>Bacillati</taxon>
        <taxon>Actinomycetota</taxon>
        <taxon>Actinomycetes</taxon>
        <taxon>Pseudonocardiales</taxon>
        <taxon>Pseudonocardiaceae</taxon>
        <taxon>Amycolatopsis</taxon>
    </lineage>
</organism>
<dbReference type="GO" id="GO:0004312">
    <property type="term" value="F:fatty acid synthase activity"/>
    <property type="evidence" value="ECO:0007669"/>
    <property type="project" value="TreeGrafter"/>
</dbReference>
<name>R1FYG3_9PSEU</name>
<dbReference type="SMART" id="SM00823">
    <property type="entry name" value="PKS_PP"/>
    <property type="match status" value="1"/>
</dbReference>
<dbReference type="GO" id="GO:0031177">
    <property type="term" value="F:phosphopantetheine binding"/>
    <property type="evidence" value="ECO:0007669"/>
    <property type="project" value="InterPro"/>
</dbReference>
<dbReference type="AlphaFoldDB" id="R1FYG3"/>
<evidence type="ECO:0000313" key="7">
    <source>
        <dbReference type="EMBL" id="EOD64347.1"/>
    </source>
</evidence>
<feature type="domain" description="Ketosynthase family 3 (KS3)" evidence="6">
    <location>
        <begin position="89"/>
        <end position="244"/>
    </location>
</feature>
<evidence type="ECO:0000313" key="8">
    <source>
        <dbReference type="Proteomes" id="UP000014139"/>
    </source>
</evidence>
<dbReference type="SMART" id="SM01294">
    <property type="entry name" value="PKS_PP_betabranch"/>
    <property type="match status" value="1"/>
</dbReference>
<dbReference type="PANTHER" id="PTHR43775:SF51">
    <property type="entry name" value="INACTIVE PHENOLPHTHIOCEROL SYNTHESIS POLYKETIDE SYNTHASE TYPE I PKS1-RELATED"/>
    <property type="match status" value="1"/>
</dbReference>
<dbReference type="PROSITE" id="PS00012">
    <property type="entry name" value="PHOSPHOPANTETHEINE"/>
    <property type="match status" value="1"/>
</dbReference>
<evidence type="ECO:0000256" key="4">
    <source>
        <dbReference type="ARBA" id="ARBA00022737"/>
    </source>
</evidence>
<dbReference type="PROSITE" id="PS50075">
    <property type="entry name" value="CARRIER"/>
    <property type="match status" value="1"/>
</dbReference>
<dbReference type="CDD" id="cd00833">
    <property type="entry name" value="PKS"/>
    <property type="match status" value="1"/>
</dbReference>
<evidence type="ECO:0000259" key="5">
    <source>
        <dbReference type="PROSITE" id="PS50075"/>
    </source>
</evidence>
<dbReference type="RefSeq" id="WP_004558863.1">
    <property type="nucleotide sequence ID" value="NZ_AOUO01000518.1"/>
</dbReference>
<evidence type="ECO:0000256" key="3">
    <source>
        <dbReference type="ARBA" id="ARBA00022679"/>
    </source>
</evidence>
<evidence type="ECO:0000259" key="6">
    <source>
        <dbReference type="PROSITE" id="PS52004"/>
    </source>
</evidence>
<accession>R1FYG3</accession>
<keyword evidence="8" id="KW-1185">Reference proteome</keyword>
<dbReference type="Proteomes" id="UP000014139">
    <property type="component" value="Unassembled WGS sequence"/>
</dbReference>
<dbReference type="FunFam" id="1.10.1200.10:FF:000007">
    <property type="entry name" value="Probable polyketide synthase pks17"/>
    <property type="match status" value="1"/>
</dbReference>
<feature type="domain" description="Carrier" evidence="5">
    <location>
        <begin position="1"/>
        <end position="73"/>
    </location>
</feature>
<comment type="caution">
    <text evidence="7">The sequence shown here is derived from an EMBL/GenBank/DDBJ whole genome shotgun (WGS) entry which is preliminary data.</text>
</comment>
<evidence type="ECO:0000256" key="1">
    <source>
        <dbReference type="ARBA" id="ARBA00022450"/>
    </source>
</evidence>
<dbReference type="InterPro" id="IPR036736">
    <property type="entry name" value="ACP-like_sf"/>
</dbReference>
<dbReference type="InterPro" id="IPR020841">
    <property type="entry name" value="PKS_Beta-ketoAc_synthase_dom"/>
</dbReference>
<dbReference type="InterPro" id="IPR050091">
    <property type="entry name" value="PKS_NRPS_Biosynth_Enz"/>
</dbReference>
<dbReference type="PROSITE" id="PS52004">
    <property type="entry name" value="KS3_2"/>
    <property type="match status" value="1"/>
</dbReference>
<dbReference type="Gene3D" id="1.10.1200.10">
    <property type="entry name" value="ACP-like"/>
    <property type="match status" value="1"/>
</dbReference>
<dbReference type="InterPro" id="IPR016039">
    <property type="entry name" value="Thiolase-like"/>
</dbReference>
<dbReference type="InterPro" id="IPR006162">
    <property type="entry name" value="Ppantetheine_attach_site"/>
</dbReference>
<keyword evidence="2" id="KW-0597">Phosphoprotein</keyword>
<proteinExistence type="predicted"/>
<gene>
    <name evidence="7" type="ORF">H480_32298</name>
</gene>
<dbReference type="InterPro" id="IPR020806">
    <property type="entry name" value="PKS_PP-bd"/>
</dbReference>
<dbReference type="InterPro" id="IPR014030">
    <property type="entry name" value="Ketoacyl_synth_N"/>
</dbReference>
<dbReference type="SUPFAM" id="SSF53901">
    <property type="entry name" value="Thiolase-like"/>
    <property type="match status" value="1"/>
</dbReference>
<sequence>MDLVRAEAAVVLRHANADGIEPDRAFSDLGYDSLTSVELRNRLTAASGVRLPATLLFDHPTPLAVAAYLKDELAGRRPATTAVAAVAADEPIAIVGMACRFPGGVASPEQLWDLVSGETDAIGAFPEDRGWDLDRLFDPDVEHRGTSYVREGGFLEDAAGFDAGFFGISPREALAMDPQQRVLLETSWEAFERAGIDPVSLRGSDVGVFAGVMYQGYLPEAGLVPEEIEGYLGTGNSGSVVSGR</sequence>